<keyword evidence="1" id="KW-0472">Membrane</keyword>
<dbReference type="EMBL" id="JAEDAK010000015">
    <property type="protein sequence ID" value="MBH9578780.1"/>
    <property type="molecule type" value="Genomic_DNA"/>
</dbReference>
<name>A0A931NJL8_9BURK</name>
<comment type="caution">
    <text evidence="2">The sequence shown here is derived from an EMBL/GenBank/DDBJ whole genome shotgun (WGS) entry which is preliminary data.</text>
</comment>
<dbReference type="Proteomes" id="UP000613266">
    <property type="component" value="Unassembled WGS sequence"/>
</dbReference>
<evidence type="ECO:0000313" key="2">
    <source>
        <dbReference type="EMBL" id="MBH9578780.1"/>
    </source>
</evidence>
<feature type="transmembrane region" description="Helical" evidence="1">
    <location>
        <begin position="6"/>
        <end position="23"/>
    </location>
</feature>
<keyword evidence="1" id="KW-0812">Transmembrane</keyword>
<organism evidence="2 3">
    <name type="scientific">Inhella proteolytica</name>
    <dbReference type="NCBI Taxonomy" id="2795029"/>
    <lineage>
        <taxon>Bacteria</taxon>
        <taxon>Pseudomonadati</taxon>
        <taxon>Pseudomonadota</taxon>
        <taxon>Betaproteobacteria</taxon>
        <taxon>Burkholderiales</taxon>
        <taxon>Sphaerotilaceae</taxon>
        <taxon>Inhella</taxon>
    </lineage>
</organism>
<feature type="transmembrane region" description="Helical" evidence="1">
    <location>
        <begin position="65"/>
        <end position="86"/>
    </location>
</feature>
<dbReference type="RefSeq" id="WP_198112552.1">
    <property type="nucleotide sequence ID" value="NZ_JAEDAK010000015.1"/>
</dbReference>
<evidence type="ECO:0000313" key="3">
    <source>
        <dbReference type="Proteomes" id="UP000613266"/>
    </source>
</evidence>
<dbReference type="AlphaFoldDB" id="A0A931NJL8"/>
<keyword evidence="3" id="KW-1185">Reference proteome</keyword>
<gene>
    <name evidence="2" type="ORF">I7X39_17960</name>
</gene>
<keyword evidence="1" id="KW-1133">Transmembrane helix</keyword>
<sequence>MEIRSALIHIAVAAIVGAAVAVFSPAKWLAASLWVSSAMLLNGAVATVEDAQPGGIDAPSGAGALAAKCAVAALVIAVLGFAVQFLQWPSP</sequence>
<accession>A0A931NJL8</accession>
<reference evidence="2" key="1">
    <citation type="submission" date="2020-12" db="EMBL/GenBank/DDBJ databases">
        <title>The genome sequence of Inhella sp. 1Y17.</title>
        <authorList>
            <person name="Liu Y."/>
        </authorList>
    </citation>
    <scope>NUCLEOTIDE SEQUENCE</scope>
    <source>
        <strain evidence="2">1Y17</strain>
    </source>
</reference>
<evidence type="ECO:0000256" key="1">
    <source>
        <dbReference type="SAM" id="Phobius"/>
    </source>
</evidence>
<proteinExistence type="predicted"/>
<protein>
    <submittedName>
        <fullName evidence="2">Uncharacterized protein</fullName>
    </submittedName>
</protein>